<dbReference type="AlphaFoldDB" id="A0A0E9WL51"/>
<organism evidence="1">
    <name type="scientific">Anguilla anguilla</name>
    <name type="common">European freshwater eel</name>
    <name type="synonym">Muraena anguilla</name>
    <dbReference type="NCBI Taxonomy" id="7936"/>
    <lineage>
        <taxon>Eukaryota</taxon>
        <taxon>Metazoa</taxon>
        <taxon>Chordata</taxon>
        <taxon>Craniata</taxon>
        <taxon>Vertebrata</taxon>
        <taxon>Euteleostomi</taxon>
        <taxon>Actinopterygii</taxon>
        <taxon>Neopterygii</taxon>
        <taxon>Teleostei</taxon>
        <taxon>Anguilliformes</taxon>
        <taxon>Anguillidae</taxon>
        <taxon>Anguilla</taxon>
    </lineage>
</organism>
<protein>
    <submittedName>
        <fullName evidence="1">Uncharacterized protein</fullName>
    </submittedName>
</protein>
<reference evidence="1" key="2">
    <citation type="journal article" date="2015" name="Fish Shellfish Immunol.">
        <title>Early steps in the European eel (Anguilla anguilla)-Vibrio vulnificus interaction in the gills: Role of the RtxA13 toxin.</title>
        <authorList>
            <person name="Callol A."/>
            <person name="Pajuelo D."/>
            <person name="Ebbesson L."/>
            <person name="Teles M."/>
            <person name="MacKenzie S."/>
            <person name="Amaro C."/>
        </authorList>
    </citation>
    <scope>NUCLEOTIDE SEQUENCE</scope>
</reference>
<reference evidence="1" key="1">
    <citation type="submission" date="2014-11" db="EMBL/GenBank/DDBJ databases">
        <authorList>
            <person name="Amaro Gonzalez C."/>
        </authorList>
    </citation>
    <scope>NUCLEOTIDE SEQUENCE</scope>
</reference>
<sequence>MTLEHLCRATVALLDIFGNLECRHQVVCSAAILYKLLLSSPGRFVIDGSLQ</sequence>
<proteinExistence type="predicted"/>
<name>A0A0E9WL51_ANGAN</name>
<evidence type="ECO:0000313" key="1">
    <source>
        <dbReference type="EMBL" id="JAH90213.1"/>
    </source>
</evidence>
<accession>A0A0E9WL51</accession>
<dbReference type="EMBL" id="GBXM01018364">
    <property type="protein sequence ID" value="JAH90213.1"/>
    <property type="molecule type" value="Transcribed_RNA"/>
</dbReference>